<comment type="caution">
    <text evidence="1">The sequence shown here is derived from an EMBL/GenBank/DDBJ whole genome shotgun (WGS) entry which is preliminary data.</text>
</comment>
<proteinExistence type="predicted"/>
<organism evidence="1 2">
    <name type="scientific">Salinisphaera dokdonensis CL-ES53</name>
    <dbReference type="NCBI Taxonomy" id="1304272"/>
    <lineage>
        <taxon>Bacteria</taxon>
        <taxon>Pseudomonadati</taxon>
        <taxon>Pseudomonadota</taxon>
        <taxon>Gammaproteobacteria</taxon>
        <taxon>Salinisphaerales</taxon>
        <taxon>Salinisphaeraceae</taxon>
        <taxon>Salinisphaera</taxon>
    </lineage>
</organism>
<dbReference type="PANTHER" id="PTHR10704:SF44">
    <property type="entry name" value="LD35051P-RELATED"/>
    <property type="match status" value="1"/>
</dbReference>
<dbReference type="SUPFAM" id="SSF52540">
    <property type="entry name" value="P-loop containing nucleoside triphosphate hydrolases"/>
    <property type="match status" value="1"/>
</dbReference>
<dbReference type="InterPro" id="IPR051135">
    <property type="entry name" value="Gal/GlcNAc/GalNAc_ST"/>
</dbReference>
<dbReference type="Proteomes" id="UP001460888">
    <property type="component" value="Unassembled WGS sequence"/>
</dbReference>
<reference evidence="1 2" key="1">
    <citation type="submission" date="2013-03" db="EMBL/GenBank/DDBJ databases">
        <title>Salinisphaera dokdonensis CL-ES53 Genome Sequencing.</title>
        <authorList>
            <person name="Li C."/>
            <person name="Lai Q."/>
            <person name="Shao Z."/>
        </authorList>
    </citation>
    <scope>NUCLEOTIDE SEQUENCE [LARGE SCALE GENOMIC DNA]</scope>
    <source>
        <strain evidence="1 2">CL-ES53</strain>
    </source>
</reference>
<dbReference type="InterPro" id="IPR027417">
    <property type="entry name" value="P-loop_NTPase"/>
</dbReference>
<dbReference type="Gene3D" id="3.40.50.300">
    <property type="entry name" value="P-loop containing nucleotide triphosphate hydrolases"/>
    <property type="match status" value="1"/>
</dbReference>
<dbReference type="Pfam" id="PF13469">
    <property type="entry name" value="Sulfotransfer_3"/>
    <property type="match status" value="1"/>
</dbReference>
<evidence type="ECO:0000313" key="1">
    <source>
        <dbReference type="EMBL" id="MES1930691.1"/>
    </source>
</evidence>
<dbReference type="EMBL" id="APND01000005">
    <property type="protein sequence ID" value="MES1930691.1"/>
    <property type="molecule type" value="Genomic_DNA"/>
</dbReference>
<name>A0ABV2B490_9GAMM</name>
<dbReference type="RefSeq" id="WP_353113130.1">
    <property type="nucleotide sequence ID" value="NZ_APND01000005.1"/>
</dbReference>
<keyword evidence="2" id="KW-1185">Reference proteome</keyword>
<gene>
    <name evidence="1" type="ORF">SADO_15624</name>
</gene>
<evidence type="ECO:0000313" key="2">
    <source>
        <dbReference type="Proteomes" id="UP001460888"/>
    </source>
</evidence>
<accession>A0ABV2B490</accession>
<dbReference type="PANTHER" id="PTHR10704">
    <property type="entry name" value="CARBOHYDRATE SULFOTRANSFERASE"/>
    <property type="match status" value="1"/>
</dbReference>
<sequence length="340" mass="37478">MPEAYVTQDIHSTGQAVDAAPILLFGMPRSGTTWAGKLFDSHRNTLYRHEPDTVHRLNDLLSLFPTSSDVSVRHQTAIRRYVDALPGLTEPKICSKLPVFPKAYLSHARFRGLQASITLNKLGERAGLQLPMVGAGRAGARAGAAVVWKSIESLGRLGVLLDALPGARAVHLLRHPCGTIASVRRGEAHGSFTSSTPTSEDWRFYEALLNTPEAQQHGLTLERLSACSPVERMAWSWVIVNEKAMADCAGDSRYLLMRYEDLCDDPREQTQRMLQHCGLELDNQVERFIDRSISGTSGSYYSVFKNPTESAQKWRQEMPAEDVAAVMSVVGSTAPGQLFV</sequence>
<protein>
    <submittedName>
        <fullName evidence="1">Sulfotransferase</fullName>
    </submittedName>
</protein>